<dbReference type="EMBL" id="CM042044">
    <property type="protein sequence ID" value="KAI3687786.1"/>
    <property type="molecule type" value="Genomic_DNA"/>
</dbReference>
<accession>A0ACB8YQQ8</accession>
<evidence type="ECO:0000313" key="1">
    <source>
        <dbReference type="EMBL" id="KAI3687786.1"/>
    </source>
</evidence>
<sequence>MPCLPACLPACMLVFYIDHVNVDMNFATRVERNGRTRRQHAVVLFDFDPVTYESFFSTSGRVLDPFRSCMTPMIVHSLIGT</sequence>
<organism evidence="1 2">
    <name type="scientific">Smallanthus sonchifolius</name>
    <dbReference type="NCBI Taxonomy" id="185202"/>
    <lineage>
        <taxon>Eukaryota</taxon>
        <taxon>Viridiplantae</taxon>
        <taxon>Streptophyta</taxon>
        <taxon>Embryophyta</taxon>
        <taxon>Tracheophyta</taxon>
        <taxon>Spermatophyta</taxon>
        <taxon>Magnoliopsida</taxon>
        <taxon>eudicotyledons</taxon>
        <taxon>Gunneridae</taxon>
        <taxon>Pentapetalae</taxon>
        <taxon>asterids</taxon>
        <taxon>campanulids</taxon>
        <taxon>Asterales</taxon>
        <taxon>Asteraceae</taxon>
        <taxon>Asteroideae</taxon>
        <taxon>Heliantheae alliance</taxon>
        <taxon>Millerieae</taxon>
        <taxon>Smallanthus</taxon>
    </lineage>
</organism>
<comment type="caution">
    <text evidence="1">The sequence shown here is derived from an EMBL/GenBank/DDBJ whole genome shotgun (WGS) entry which is preliminary data.</text>
</comment>
<keyword evidence="2" id="KW-1185">Reference proteome</keyword>
<reference evidence="1 2" key="2">
    <citation type="journal article" date="2022" name="Mol. Ecol. Resour.">
        <title>The genomes of chicory, endive, great burdock and yacon provide insights into Asteraceae paleo-polyploidization history and plant inulin production.</title>
        <authorList>
            <person name="Fan W."/>
            <person name="Wang S."/>
            <person name="Wang H."/>
            <person name="Wang A."/>
            <person name="Jiang F."/>
            <person name="Liu H."/>
            <person name="Zhao H."/>
            <person name="Xu D."/>
            <person name="Zhang Y."/>
        </authorList>
    </citation>
    <scope>NUCLEOTIDE SEQUENCE [LARGE SCALE GENOMIC DNA]</scope>
    <source>
        <strain evidence="2">cv. Yunnan</strain>
        <tissue evidence="1">Leaves</tissue>
    </source>
</reference>
<dbReference type="Proteomes" id="UP001056120">
    <property type="component" value="Linkage Group LG27"/>
</dbReference>
<proteinExistence type="predicted"/>
<protein>
    <submittedName>
        <fullName evidence="1">Uncharacterized protein</fullName>
    </submittedName>
</protein>
<name>A0ACB8YQQ8_9ASTR</name>
<reference evidence="2" key="1">
    <citation type="journal article" date="2022" name="Mol. Ecol. Resour.">
        <title>The genomes of chicory, endive, great burdock and yacon provide insights into Asteraceae palaeo-polyploidization history and plant inulin production.</title>
        <authorList>
            <person name="Fan W."/>
            <person name="Wang S."/>
            <person name="Wang H."/>
            <person name="Wang A."/>
            <person name="Jiang F."/>
            <person name="Liu H."/>
            <person name="Zhao H."/>
            <person name="Xu D."/>
            <person name="Zhang Y."/>
        </authorList>
    </citation>
    <scope>NUCLEOTIDE SEQUENCE [LARGE SCALE GENOMIC DNA]</scope>
    <source>
        <strain evidence="2">cv. Yunnan</strain>
    </source>
</reference>
<evidence type="ECO:0000313" key="2">
    <source>
        <dbReference type="Proteomes" id="UP001056120"/>
    </source>
</evidence>
<gene>
    <name evidence="1" type="ORF">L1987_81489</name>
</gene>